<sequence>MTIADQILDYAMKTGGLFTRRDLLKALCSGTNGVSDKSLVVILNRMVANQQIARVSHGTYHVLNEQRKEFVYSPDEAERNLNHHIRERYPFIDYCIWRSSALTPLMQHVPASRIMFVDVERLAMEAVFQSLQGLGINLPILLNPTKQECVRYITNDETIILRPLIREAPITEVDGCPVPMMEKMLVDAVSDKELVFMQGNELHIIYANAFSSYSINENRLLRYASRRNRKDKVERILKNIKIEYDTSGK</sequence>
<dbReference type="Pfam" id="PF20217">
    <property type="entry name" value="DUF6577"/>
    <property type="match status" value="1"/>
</dbReference>
<evidence type="ECO:0000313" key="1">
    <source>
        <dbReference type="EMBL" id="KAA5167270.1"/>
    </source>
</evidence>
<dbReference type="Proteomes" id="UP000436803">
    <property type="component" value="Unassembled WGS sequence"/>
</dbReference>
<evidence type="ECO:0000313" key="2">
    <source>
        <dbReference type="Proteomes" id="UP000436803"/>
    </source>
</evidence>
<proteinExistence type="predicted"/>
<dbReference type="AlphaFoldDB" id="A0A642KKD7"/>
<organism evidence="1 2">
    <name type="scientific">Bacteroides fragilis</name>
    <dbReference type="NCBI Taxonomy" id="817"/>
    <lineage>
        <taxon>Bacteria</taxon>
        <taxon>Pseudomonadati</taxon>
        <taxon>Bacteroidota</taxon>
        <taxon>Bacteroidia</taxon>
        <taxon>Bacteroidales</taxon>
        <taxon>Bacteroidaceae</taxon>
        <taxon>Bacteroides</taxon>
    </lineage>
</organism>
<dbReference type="EMBL" id="VWAW01000033">
    <property type="protein sequence ID" value="KAA5167270.1"/>
    <property type="molecule type" value="Genomic_DNA"/>
</dbReference>
<accession>A0A642KKD7</accession>
<gene>
    <name evidence="1" type="ORF">F2Z29_23045</name>
</gene>
<comment type="caution">
    <text evidence="1">The sequence shown here is derived from an EMBL/GenBank/DDBJ whole genome shotgun (WGS) entry which is preliminary data.</text>
</comment>
<dbReference type="InterPro" id="IPR046484">
    <property type="entry name" value="DUF6577"/>
</dbReference>
<reference evidence="1 2" key="1">
    <citation type="journal article" date="2019" name="Nat. Med.">
        <title>A library of human gut bacterial isolates paired with longitudinal multiomics data enables mechanistic microbiome research.</title>
        <authorList>
            <person name="Poyet M."/>
            <person name="Groussin M."/>
            <person name="Gibbons S.M."/>
            <person name="Avila-Pacheco J."/>
            <person name="Jiang X."/>
            <person name="Kearney S.M."/>
            <person name="Perrotta A.R."/>
            <person name="Berdy B."/>
            <person name="Zhao S."/>
            <person name="Lieberman T.D."/>
            <person name="Swanson P.K."/>
            <person name="Smith M."/>
            <person name="Roesemann S."/>
            <person name="Alexander J.E."/>
            <person name="Rich S.A."/>
            <person name="Livny J."/>
            <person name="Vlamakis H."/>
            <person name="Clish C."/>
            <person name="Bullock K."/>
            <person name="Deik A."/>
            <person name="Scott J."/>
            <person name="Pierce K.A."/>
            <person name="Xavier R.J."/>
            <person name="Alm E.J."/>
        </authorList>
    </citation>
    <scope>NUCLEOTIDE SEQUENCE [LARGE SCALE GENOMIC DNA]</scope>
    <source>
        <strain evidence="1 2">BIOML-A7</strain>
    </source>
</reference>
<protein>
    <submittedName>
        <fullName evidence="1">Type IV toxin-antitoxin system AbiEi family antitoxin domain-containing protein</fullName>
    </submittedName>
</protein>
<name>A0A642KKD7_BACFG</name>